<organism evidence="1">
    <name type="scientific">marine metagenome</name>
    <dbReference type="NCBI Taxonomy" id="408172"/>
    <lineage>
        <taxon>unclassified sequences</taxon>
        <taxon>metagenomes</taxon>
        <taxon>ecological metagenomes</taxon>
    </lineage>
</organism>
<dbReference type="EMBL" id="UINC01070977">
    <property type="protein sequence ID" value="SVC05542.1"/>
    <property type="molecule type" value="Genomic_DNA"/>
</dbReference>
<reference evidence="1" key="1">
    <citation type="submission" date="2018-05" db="EMBL/GenBank/DDBJ databases">
        <authorList>
            <person name="Lanie J.A."/>
            <person name="Ng W.-L."/>
            <person name="Kazmierczak K.M."/>
            <person name="Andrzejewski T.M."/>
            <person name="Davidsen T.M."/>
            <person name="Wayne K.J."/>
            <person name="Tettelin H."/>
            <person name="Glass J.I."/>
            <person name="Rusch D."/>
            <person name="Podicherti R."/>
            <person name="Tsui H.-C.T."/>
            <person name="Winkler M.E."/>
        </authorList>
    </citation>
    <scope>NUCLEOTIDE SEQUENCE</scope>
</reference>
<proteinExistence type="predicted"/>
<name>A0A382J294_9ZZZZ</name>
<dbReference type="AlphaFoldDB" id="A0A382J294"/>
<protein>
    <submittedName>
        <fullName evidence="1">Uncharacterized protein</fullName>
    </submittedName>
</protein>
<evidence type="ECO:0000313" key="1">
    <source>
        <dbReference type="EMBL" id="SVC05542.1"/>
    </source>
</evidence>
<accession>A0A382J294</accession>
<sequence length="38" mass="4581">MINPELYKNFLKLLLPLTKTGYYVYHNIFVRTSLNDTF</sequence>
<gene>
    <name evidence="1" type="ORF">METZ01_LOCUS258396</name>
</gene>